<evidence type="ECO:0000313" key="2">
    <source>
        <dbReference type="Proteomes" id="UP000011185"/>
    </source>
</evidence>
<dbReference type="OMA" id="INSRVWK"/>
<proteinExistence type="predicted"/>
<gene>
    <name evidence="1" type="ORF">THOM_0042</name>
</gene>
<dbReference type="Proteomes" id="UP000011185">
    <property type="component" value="Unassembled WGS sequence"/>
</dbReference>
<keyword evidence="2" id="KW-1185">Reference proteome</keyword>
<dbReference type="EMBL" id="JH993800">
    <property type="protein sequence ID" value="ELQ76966.1"/>
    <property type="molecule type" value="Genomic_DNA"/>
</dbReference>
<sequence length="125" mass="14691">VIKPSIIVVQYKNLKVLRVEAEFLHNMRSLSVLMPCLEVLEIQYSPSVKDNSRISVEKIRIRELLIRCDGFDRVHRHKIISKKNEMIGFMNELKFYIAFESLECIAFTYSKTSILFDPKTLQIIK</sequence>
<dbReference type="AlphaFoldDB" id="L7K0E8"/>
<reference evidence="1 2" key="1">
    <citation type="journal article" date="2012" name="PLoS Pathog.">
        <title>The genome of the obligate intracellular parasite Trachipleistophora hominis: new insights into microsporidian genome dynamics and reductive evolution.</title>
        <authorList>
            <person name="Heinz E."/>
            <person name="Williams T.A."/>
            <person name="Nakjang S."/>
            <person name="Noel C.J."/>
            <person name="Swan D.C."/>
            <person name="Goldberg A.V."/>
            <person name="Harris S.R."/>
            <person name="Weinmaier T."/>
            <person name="Markert S."/>
            <person name="Becher D."/>
            <person name="Bernhardt J."/>
            <person name="Dagan T."/>
            <person name="Hacker C."/>
            <person name="Lucocq J.M."/>
            <person name="Schweder T."/>
            <person name="Rattei T."/>
            <person name="Hall N."/>
            <person name="Hirt R.P."/>
            <person name="Embley T.M."/>
        </authorList>
    </citation>
    <scope>NUCLEOTIDE SEQUENCE [LARGE SCALE GENOMIC DNA]</scope>
</reference>
<dbReference type="OrthoDB" id="10293110at2759"/>
<dbReference type="VEuPathDB" id="MicrosporidiaDB:THOM_0042"/>
<protein>
    <submittedName>
        <fullName evidence="1">Putative LRR containing protein</fullName>
    </submittedName>
</protein>
<evidence type="ECO:0000313" key="1">
    <source>
        <dbReference type="EMBL" id="ELQ76966.1"/>
    </source>
</evidence>
<name>L7K0E8_TRAHO</name>
<feature type="non-terminal residue" evidence="1">
    <location>
        <position position="1"/>
    </location>
</feature>
<organism evidence="1 2">
    <name type="scientific">Trachipleistophora hominis</name>
    <name type="common">Microsporidian parasite</name>
    <dbReference type="NCBI Taxonomy" id="72359"/>
    <lineage>
        <taxon>Eukaryota</taxon>
        <taxon>Fungi</taxon>
        <taxon>Fungi incertae sedis</taxon>
        <taxon>Microsporidia</taxon>
        <taxon>Pleistophoridae</taxon>
        <taxon>Trachipleistophora</taxon>
    </lineage>
</organism>
<dbReference type="InParanoid" id="L7K0E8"/>
<accession>L7K0E8</accession>
<dbReference type="HOGENOM" id="CLU_1998097_0_0_1"/>